<dbReference type="Gene3D" id="3.30.1330.200">
    <property type="match status" value="1"/>
</dbReference>
<evidence type="ECO:0000256" key="2">
    <source>
        <dbReference type="ARBA" id="ARBA00022801"/>
    </source>
</evidence>
<keyword evidence="4" id="KW-1185">Reference proteome</keyword>
<dbReference type="Proteomes" id="UP000603234">
    <property type="component" value="Unassembled WGS sequence"/>
</dbReference>
<sequence length="156" mass="17117">MIRIIGIGEMAISNDINDSIKTYALGSCVGITAYSSKRKVGGLIHIALPSPSKIVDVDTRCCFYASTGLPIFINKFHKEYGCSKGELIINVFGGANSIRNCDAFNVGRKNVEFVKKYLDDVNLKINLMETGENVSRTVELSVATGEITVWHQKIII</sequence>
<dbReference type="InterPro" id="IPR038592">
    <property type="entry name" value="CheD-like_sf"/>
</dbReference>
<organism evidence="3 4">
    <name type="scientific">Acetobacterium fimetarium</name>
    <dbReference type="NCBI Taxonomy" id="52691"/>
    <lineage>
        <taxon>Bacteria</taxon>
        <taxon>Bacillati</taxon>
        <taxon>Bacillota</taxon>
        <taxon>Clostridia</taxon>
        <taxon>Eubacteriales</taxon>
        <taxon>Eubacteriaceae</taxon>
        <taxon>Acetobacterium</taxon>
    </lineage>
</organism>
<dbReference type="InterPro" id="IPR005659">
    <property type="entry name" value="Chemorcpt_Glu_NH3ase_CheD"/>
</dbReference>
<dbReference type="PANTHER" id="PTHR35147">
    <property type="entry name" value="CHEMORECEPTOR GLUTAMINE DEAMIDASE CHED-RELATED"/>
    <property type="match status" value="1"/>
</dbReference>
<protein>
    <submittedName>
        <fullName evidence="3">Archease</fullName>
    </submittedName>
</protein>
<dbReference type="RefSeq" id="WP_186841140.1">
    <property type="nucleotide sequence ID" value="NZ_WJBC01000002.1"/>
</dbReference>
<accession>A0ABR6WRR6</accession>
<proteinExistence type="predicted"/>
<evidence type="ECO:0000313" key="4">
    <source>
        <dbReference type="Proteomes" id="UP000603234"/>
    </source>
</evidence>
<dbReference type="EMBL" id="WJBC01000002">
    <property type="protein sequence ID" value="MBC3803222.1"/>
    <property type="molecule type" value="Genomic_DNA"/>
</dbReference>
<dbReference type="Pfam" id="PF03975">
    <property type="entry name" value="CheD"/>
    <property type="match status" value="1"/>
</dbReference>
<dbReference type="CDD" id="cd16352">
    <property type="entry name" value="CheD"/>
    <property type="match status" value="1"/>
</dbReference>
<evidence type="ECO:0000256" key="1">
    <source>
        <dbReference type="ARBA" id="ARBA00022500"/>
    </source>
</evidence>
<dbReference type="PANTHER" id="PTHR35147:SF1">
    <property type="entry name" value="CHEMORECEPTOR GLUTAMINE DEAMIDASE CHED-RELATED"/>
    <property type="match status" value="1"/>
</dbReference>
<dbReference type="SUPFAM" id="SSF64438">
    <property type="entry name" value="CNF1/YfiH-like putative cysteine hydrolases"/>
    <property type="match status" value="1"/>
</dbReference>
<gene>
    <name evidence="3" type="ORF">GH808_02025</name>
</gene>
<name>A0ABR6WRR6_9FIRM</name>
<comment type="caution">
    <text evidence="3">The sequence shown here is derived from an EMBL/GenBank/DDBJ whole genome shotgun (WGS) entry which is preliminary data.</text>
</comment>
<evidence type="ECO:0000313" key="3">
    <source>
        <dbReference type="EMBL" id="MBC3803222.1"/>
    </source>
</evidence>
<keyword evidence="2" id="KW-0378">Hydrolase</keyword>
<dbReference type="InterPro" id="IPR011324">
    <property type="entry name" value="Cytotoxic_necrot_fac-like_cat"/>
</dbReference>
<reference evidence="3 4" key="1">
    <citation type="journal article" date="2020" name="mSystems">
        <title>Defining Genomic and Predicted Metabolic Features of the Acetobacterium Genus.</title>
        <authorList>
            <person name="Ross D.E."/>
            <person name="Marshall C.W."/>
            <person name="Gulliver D."/>
            <person name="May H.D."/>
            <person name="Norman R.S."/>
        </authorList>
    </citation>
    <scope>NUCLEOTIDE SEQUENCE [LARGE SCALE GENOMIC DNA]</scope>
    <source>
        <strain evidence="3 4">DSM 8238</strain>
    </source>
</reference>
<keyword evidence="1" id="KW-0145">Chemotaxis</keyword>